<evidence type="ECO:0000256" key="1">
    <source>
        <dbReference type="SAM" id="MobiDB-lite"/>
    </source>
</evidence>
<dbReference type="Proteomes" id="UP001415857">
    <property type="component" value="Unassembled WGS sequence"/>
</dbReference>
<keyword evidence="4" id="KW-1185">Reference proteome</keyword>
<organism evidence="3 4">
    <name type="scientific">Liquidambar formosana</name>
    <name type="common">Formosan gum</name>
    <dbReference type="NCBI Taxonomy" id="63359"/>
    <lineage>
        <taxon>Eukaryota</taxon>
        <taxon>Viridiplantae</taxon>
        <taxon>Streptophyta</taxon>
        <taxon>Embryophyta</taxon>
        <taxon>Tracheophyta</taxon>
        <taxon>Spermatophyta</taxon>
        <taxon>Magnoliopsida</taxon>
        <taxon>eudicotyledons</taxon>
        <taxon>Gunneridae</taxon>
        <taxon>Pentapetalae</taxon>
        <taxon>Saxifragales</taxon>
        <taxon>Altingiaceae</taxon>
        <taxon>Liquidambar</taxon>
    </lineage>
</organism>
<evidence type="ECO:0000313" key="4">
    <source>
        <dbReference type="Proteomes" id="UP001415857"/>
    </source>
</evidence>
<dbReference type="InterPro" id="IPR014729">
    <property type="entry name" value="Rossmann-like_a/b/a_fold"/>
</dbReference>
<dbReference type="Gene3D" id="3.40.50.620">
    <property type="entry name" value="HUPs"/>
    <property type="match status" value="1"/>
</dbReference>
<gene>
    <name evidence="3" type="ORF">L1049_019884</name>
</gene>
<proteinExistence type="predicted"/>
<dbReference type="PANTHER" id="PTHR47832">
    <property type="entry name" value="DNA PHOTOLYASE"/>
    <property type="match status" value="1"/>
</dbReference>
<dbReference type="InterPro" id="IPR029058">
    <property type="entry name" value="AB_hydrolase_fold"/>
</dbReference>
<reference evidence="3 4" key="1">
    <citation type="journal article" date="2024" name="Plant J.">
        <title>Genome sequences and population genomics reveal climatic adaptation and genomic divergence between two closely related sweetgum species.</title>
        <authorList>
            <person name="Xu W.Q."/>
            <person name="Ren C.Q."/>
            <person name="Zhang X.Y."/>
            <person name="Comes H.P."/>
            <person name="Liu X.H."/>
            <person name="Li Y.G."/>
            <person name="Kettle C.J."/>
            <person name="Jalonen R."/>
            <person name="Gaisberger H."/>
            <person name="Ma Y.Z."/>
            <person name="Qiu Y.X."/>
        </authorList>
    </citation>
    <scope>NUCLEOTIDE SEQUENCE [LARGE SCALE GENOMIC DNA]</scope>
    <source>
        <strain evidence="3">Hangzhou</strain>
    </source>
</reference>
<accession>A0AAP0SC00</accession>
<dbReference type="AlphaFoldDB" id="A0AAP0SC00"/>
<dbReference type="SUPFAM" id="SSF52425">
    <property type="entry name" value="Cryptochrome/photolyase, N-terminal domain"/>
    <property type="match status" value="1"/>
</dbReference>
<dbReference type="InterPro" id="IPR000073">
    <property type="entry name" value="AB_hydrolase_1"/>
</dbReference>
<feature type="domain" description="AB hydrolase-1" evidence="2">
    <location>
        <begin position="326"/>
        <end position="390"/>
    </location>
</feature>
<feature type="region of interest" description="Disordered" evidence="1">
    <location>
        <begin position="226"/>
        <end position="250"/>
    </location>
</feature>
<evidence type="ECO:0000259" key="2">
    <source>
        <dbReference type="Pfam" id="PF00561"/>
    </source>
</evidence>
<name>A0AAP0SC00_LIQFO</name>
<evidence type="ECO:0000313" key="3">
    <source>
        <dbReference type="EMBL" id="KAK9291932.1"/>
    </source>
</evidence>
<dbReference type="Pfam" id="PF00561">
    <property type="entry name" value="Abhydrolase_1"/>
    <property type="match status" value="1"/>
</dbReference>
<dbReference type="PANTHER" id="PTHR47832:SF1">
    <property type="entry name" value="DNA PHOTOLYASE"/>
    <property type="match status" value="1"/>
</dbReference>
<dbReference type="Gene3D" id="3.40.50.1820">
    <property type="entry name" value="alpha/beta hydrolase"/>
    <property type="match status" value="2"/>
</dbReference>
<sequence length="469" mass="52610">MSLLNLPHSLFLSFSPNPRSHPRTRCFPPSYASPMATTERRESSGGENNGVAVLWFKHDLRVDDHPGLVAASWRRSVVPLYRGGCTKVKATNVFAEEEVEYELRKMMDFVKESLATEPSVEESPKMLLWRTPFYDINNLKDLPASHHNFKELQFPVTSPIETPVLPSVEMELDWGPLLSFDDLKKFMNGNQCKSREVWTSINETLAGTILQKQCRDQVELPNNSIEGLLSSKSGESNRDNSKTKHTHRKRYEKSAFVTQEGNFVGSGTNFVLNALGAYLRYLEGTSRDDWQEYIVTCYAIVHEKLRNAETRTGASFGTLFGTALCLGFGKSEKPNLVYTELMWAELLRDFISEVIGEPVHLVGNSIGGYFVAILAGLWPTLAKSIVLINSAGNVIPGYSSVTCNKGMKDPISDSKSKLATVREHWDGIVIRELDAGHCTHDEQPEEVNSIILEWIMTIENKKPSAKSFL</sequence>
<dbReference type="SUPFAM" id="SSF53474">
    <property type="entry name" value="alpha/beta-Hydrolases"/>
    <property type="match status" value="1"/>
</dbReference>
<dbReference type="InterPro" id="IPR036155">
    <property type="entry name" value="Crypto/Photolyase_N_sf"/>
</dbReference>
<comment type="caution">
    <text evidence="3">The sequence shown here is derived from an EMBL/GenBank/DDBJ whole genome shotgun (WGS) entry which is preliminary data.</text>
</comment>
<dbReference type="EMBL" id="JBBPBK010000001">
    <property type="protein sequence ID" value="KAK9291932.1"/>
    <property type="molecule type" value="Genomic_DNA"/>
</dbReference>
<feature type="region of interest" description="Disordered" evidence="1">
    <location>
        <begin position="19"/>
        <end position="47"/>
    </location>
</feature>
<protein>
    <recommendedName>
        <fullName evidence="2">AB hydrolase-1 domain-containing protein</fullName>
    </recommendedName>
</protein>